<sequence>MSPLPGPAGSRPLVVLAVVGTDHHPFQRLVDWVDAWAGERGRAVRVVVQHGSARPPAVAEGRALLGAEELQGLFAVADAIVTHGGPATMNEVRSRGLLPLVVPRDPALGEHVDDHQQRFTRRLADLGEVRLCPTREDLVGALDAALADPSVLRLDPAAERLRADQVQAAVQRVGAVVDGLVAEAAEAASRRRPWARRAAR</sequence>
<accession>A0A3A3Z9W9</accession>
<keyword evidence="2" id="KW-0808">Transferase</keyword>
<keyword evidence="3" id="KW-1185">Reference proteome</keyword>
<gene>
    <name evidence="2" type="ORF">D5H78_02645</name>
</gene>
<dbReference type="EMBL" id="QZEZ01000001">
    <property type="protein sequence ID" value="RJK97886.1"/>
    <property type="molecule type" value="Genomic_DNA"/>
</dbReference>
<dbReference type="Gene3D" id="3.40.50.2000">
    <property type="entry name" value="Glycogen Phosphorylase B"/>
    <property type="match status" value="1"/>
</dbReference>
<dbReference type="OrthoDB" id="555447at2"/>
<dbReference type="GO" id="GO:0016758">
    <property type="term" value="F:hexosyltransferase activity"/>
    <property type="evidence" value="ECO:0007669"/>
    <property type="project" value="InterPro"/>
</dbReference>
<comment type="caution">
    <text evidence="2">The sequence shown here is derived from an EMBL/GenBank/DDBJ whole genome shotgun (WGS) entry which is preliminary data.</text>
</comment>
<evidence type="ECO:0000313" key="3">
    <source>
        <dbReference type="Proteomes" id="UP000265614"/>
    </source>
</evidence>
<organism evidence="2 3">
    <name type="scientific">Vallicoccus soli</name>
    <dbReference type="NCBI Taxonomy" id="2339232"/>
    <lineage>
        <taxon>Bacteria</taxon>
        <taxon>Bacillati</taxon>
        <taxon>Actinomycetota</taxon>
        <taxon>Actinomycetes</taxon>
        <taxon>Motilibacterales</taxon>
        <taxon>Vallicoccaceae</taxon>
        <taxon>Vallicoccus</taxon>
    </lineage>
</organism>
<dbReference type="AlphaFoldDB" id="A0A3A3Z9W9"/>
<proteinExistence type="predicted"/>
<evidence type="ECO:0000313" key="2">
    <source>
        <dbReference type="EMBL" id="RJK97886.1"/>
    </source>
</evidence>
<dbReference type="RefSeq" id="WP_119948812.1">
    <property type="nucleotide sequence ID" value="NZ_QZEZ01000001.1"/>
</dbReference>
<dbReference type="SUPFAM" id="SSF53756">
    <property type="entry name" value="UDP-Glycosyltransferase/glycogen phosphorylase"/>
    <property type="match status" value="1"/>
</dbReference>
<reference evidence="2 3" key="1">
    <citation type="submission" date="2018-09" db="EMBL/GenBank/DDBJ databases">
        <title>YIM 75000 draft genome.</title>
        <authorList>
            <person name="Tang S."/>
            <person name="Feng Y."/>
        </authorList>
    </citation>
    <scope>NUCLEOTIDE SEQUENCE [LARGE SCALE GENOMIC DNA]</scope>
    <source>
        <strain evidence="2 3">YIM 75000</strain>
    </source>
</reference>
<name>A0A3A3Z9W9_9ACTN</name>
<dbReference type="Pfam" id="PF04101">
    <property type="entry name" value="Glyco_tran_28_C"/>
    <property type="match status" value="1"/>
</dbReference>
<dbReference type="Proteomes" id="UP000265614">
    <property type="component" value="Unassembled WGS sequence"/>
</dbReference>
<protein>
    <submittedName>
        <fullName evidence="2">Glycosyl transferase family 28</fullName>
    </submittedName>
</protein>
<dbReference type="InterPro" id="IPR007235">
    <property type="entry name" value="Glyco_trans_28_C"/>
</dbReference>
<evidence type="ECO:0000259" key="1">
    <source>
        <dbReference type="Pfam" id="PF04101"/>
    </source>
</evidence>
<feature type="domain" description="Glycosyl transferase family 28 C-terminal" evidence="1">
    <location>
        <begin position="15"/>
        <end position="151"/>
    </location>
</feature>